<feature type="region of interest" description="Disordered" evidence="3">
    <location>
        <begin position="1"/>
        <end position="23"/>
    </location>
</feature>
<dbReference type="SMART" id="SM00855">
    <property type="entry name" value="PGAM"/>
    <property type="match status" value="1"/>
</dbReference>
<comment type="caution">
    <text evidence="4">The sequence shown here is derived from an EMBL/GenBank/DDBJ whole genome shotgun (WGS) entry which is preliminary data.</text>
</comment>
<dbReference type="PATRIC" id="fig|1318628.3.peg.2348"/>
<dbReference type="GO" id="GO:0005737">
    <property type="term" value="C:cytoplasm"/>
    <property type="evidence" value="ECO:0007669"/>
    <property type="project" value="TreeGrafter"/>
</dbReference>
<proteinExistence type="predicted"/>
<dbReference type="GO" id="GO:0016791">
    <property type="term" value="F:phosphatase activity"/>
    <property type="evidence" value="ECO:0007669"/>
    <property type="project" value="TreeGrafter"/>
</dbReference>
<dbReference type="OrthoDB" id="9783269at2"/>
<dbReference type="Pfam" id="PF00300">
    <property type="entry name" value="His_Phos_1"/>
    <property type="match status" value="1"/>
</dbReference>
<gene>
    <name evidence="4" type="ORF">MARLIPOL_11756</name>
</gene>
<accession>R8B138</accession>
<evidence type="ECO:0000313" key="5">
    <source>
        <dbReference type="Proteomes" id="UP000016540"/>
    </source>
</evidence>
<protein>
    <submittedName>
        <fullName evidence="4">Phosphoglycerate mutase</fullName>
    </submittedName>
</protein>
<dbReference type="InterPro" id="IPR050275">
    <property type="entry name" value="PGM_Phosphatase"/>
</dbReference>
<dbReference type="InterPro" id="IPR013078">
    <property type="entry name" value="His_Pase_superF_clade-1"/>
</dbReference>
<feature type="binding site" evidence="2">
    <location>
        <position position="58"/>
    </location>
    <ligand>
        <name>substrate</name>
    </ligand>
</feature>
<evidence type="ECO:0000256" key="1">
    <source>
        <dbReference type="PIRSR" id="PIRSR613078-1"/>
    </source>
</evidence>
<dbReference type="PANTHER" id="PTHR48100">
    <property type="entry name" value="BROAD-SPECIFICITY PHOSPHATASE YOR283W-RELATED"/>
    <property type="match status" value="1"/>
</dbReference>
<keyword evidence="5" id="KW-1185">Reference proteome</keyword>
<dbReference type="EMBL" id="ASAD01000011">
    <property type="protein sequence ID" value="EON92296.1"/>
    <property type="molecule type" value="Genomic_DNA"/>
</dbReference>
<feature type="active site" description="Proton donor/acceptor" evidence="1">
    <location>
        <position position="82"/>
    </location>
</feature>
<sequence>MKNSTTTIDLIRHGEPAGGPMFRGSQDDPLSDLGWQQMRSAISDTEEWDLVVTSPLLRCHRFAEQLATNRQLPLERDERLREISFGAWEGMTADAIQADAPEALNRFWSDPVAYPPPGGETMDEFHARVRDSWHHWCREAAGQRVLVVCHGGVIRMILAEVMGIPLNRSFSALAVPYACRSRVRIDQSEHGIFSSLLSHGG</sequence>
<dbReference type="Gene3D" id="3.40.50.1240">
    <property type="entry name" value="Phosphoglycerate mutase-like"/>
    <property type="match status" value="1"/>
</dbReference>
<dbReference type="eggNOG" id="COG0406">
    <property type="taxonomic scope" value="Bacteria"/>
</dbReference>
<dbReference type="CDD" id="cd07067">
    <property type="entry name" value="HP_PGM_like"/>
    <property type="match status" value="1"/>
</dbReference>
<evidence type="ECO:0000256" key="2">
    <source>
        <dbReference type="PIRSR" id="PIRSR613078-2"/>
    </source>
</evidence>
<dbReference type="SUPFAM" id="SSF53254">
    <property type="entry name" value="Phosphoglycerate mutase-like"/>
    <property type="match status" value="1"/>
</dbReference>
<dbReference type="HOGENOM" id="CLU_033323_8_2_6"/>
<name>R8B138_9GAMM</name>
<dbReference type="STRING" id="1318628.MARLIPOL_11756"/>
<evidence type="ECO:0000313" key="4">
    <source>
        <dbReference type="EMBL" id="EON92296.1"/>
    </source>
</evidence>
<dbReference type="PIRSF" id="PIRSF000709">
    <property type="entry name" value="6PFK_2-Ptase"/>
    <property type="match status" value="1"/>
</dbReference>
<dbReference type="RefSeq" id="WP_012138404.1">
    <property type="nucleotide sequence ID" value="NZ_KE007325.1"/>
</dbReference>
<reference evidence="4 5" key="1">
    <citation type="journal article" date="2013" name="Genome Announc.">
        <title>Draft Genome Sequence of the Moderately Halophilic Bacterium Marinobacter lipolyticus Strain SM19.</title>
        <authorList>
            <person name="Papke R.T."/>
            <person name="de la Haba R.R."/>
            <person name="Infante-Dominguez C."/>
            <person name="Perez D."/>
            <person name="Sanchez-Porro C."/>
            <person name="Lapierre P."/>
            <person name="Ventosa A."/>
        </authorList>
    </citation>
    <scope>NUCLEOTIDE SEQUENCE [LARGE SCALE GENOMIC DNA]</scope>
    <source>
        <strain evidence="4 5">SM19</strain>
    </source>
</reference>
<dbReference type="PANTHER" id="PTHR48100:SF1">
    <property type="entry name" value="HISTIDINE PHOSPHATASE FAMILY PROTEIN-RELATED"/>
    <property type="match status" value="1"/>
</dbReference>
<dbReference type="InterPro" id="IPR029033">
    <property type="entry name" value="His_PPase_superfam"/>
</dbReference>
<organism evidence="4 5">
    <name type="scientific">Marinobacter lipolyticus SM19</name>
    <dbReference type="NCBI Taxonomy" id="1318628"/>
    <lineage>
        <taxon>Bacteria</taxon>
        <taxon>Pseudomonadati</taxon>
        <taxon>Pseudomonadota</taxon>
        <taxon>Gammaproteobacteria</taxon>
        <taxon>Pseudomonadales</taxon>
        <taxon>Marinobacteraceae</taxon>
        <taxon>Marinobacter</taxon>
    </lineage>
</organism>
<dbReference type="AlphaFoldDB" id="R8B138"/>
<dbReference type="Proteomes" id="UP000016540">
    <property type="component" value="Unassembled WGS sequence"/>
</dbReference>
<feature type="active site" description="Tele-phosphohistidine intermediate" evidence="1">
    <location>
        <position position="13"/>
    </location>
</feature>
<evidence type="ECO:0000256" key="3">
    <source>
        <dbReference type="SAM" id="MobiDB-lite"/>
    </source>
</evidence>